<dbReference type="InterPro" id="IPR011029">
    <property type="entry name" value="DEATH-like_dom_sf"/>
</dbReference>
<dbReference type="Proteomes" id="UP000694844">
    <property type="component" value="Chromosome 9"/>
</dbReference>
<accession>A0A8B8C0E3</accession>
<evidence type="ECO:0000313" key="3">
    <source>
        <dbReference type="RefSeq" id="XP_022309035.1"/>
    </source>
</evidence>
<dbReference type="GeneID" id="111114833"/>
<gene>
    <name evidence="3" type="primary">LOC111114833</name>
</gene>
<dbReference type="KEGG" id="cvn:111114833"/>
<evidence type="ECO:0000313" key="2">
    <source>
        <dbReference type="Proteomes" id="UP000694844"/>
    </source>
</evidence>
<name>A0A8B8C0E3_CRAVI</name>
<reference evidence="3" key="1">
    <citation type="submission" date="2025-08" db="UniProtKB">
        <authorList>
            <consortium name="RefSeq"/>
        </authorList>
    </citation>
    <scope>IDENTIFICATION</scope>
    <source>
        <tissue evidence="3">Whole sample</tissue>
    </source>
</reference>
<dbReference type="OrthoDB" id="6134890at2759"/>
<dbReference type="Gene3D" id="1.10.533.10">
    <property type="entry name" value="Death Domain, Fas"/>
    <property type="match status" value="1"/>
</dbReference>
<dbReference type="PROSITE" id="PS50017">
    <property type="entry name" value="DEATH_DOMAIN"/>
    <property type="match status" value="1"/>
</dbReference>
<dbReference type="InterPro" id="IPR000488">
    <property type="entry name" value="Death_dom"/>
</dbReference>
<protein>
    <submittedName>
        <fullName evidence="3">Uncharacterized protein LOC111114833</fullName>
    </submittedName>
</protein>
<dbReference type="GO" id="GO:0007165">
    <property type="term" value="P:signal transduction"/>
    <property type="evidence" value="ECO:0007669"/>
    <property type="project" value="InterPro"/>
</dbReference>
<dbReference type="CDD" id="cd01670">
    <property type="entry name" value="Death"/>
    <property type="match status" value="1"/>
</dbReference>
<feature type="domain" description="Death" evidence="1">
    <location>
        <begin position="112"/>
        <end position="194"/>
    </location>
</feature>
<dbReference type="Pfam" id="PF00531">
    <property type="entry name" value="Death"/>
    <property type="match status" value="1"/>
</dbReference>
<evidence type="ECO:0000259" key="1">
    <source>
        <dbReference type="PROSITE" id="PS50017"/>
    </source>
</evidence>
<sequence>MTGIVKGNNSLDVLFDFLSRKLSPSDMSIFCTHLLRETQMAETSRSRTNPSDTYFRILYNWRCKEPSIDHKDKLREIFSAMERQDLIDEMEGFSVEQFVYTGLIVGPEESIDTVDFMAIASRLGAMYYHVVRFLGIEQRTIDQIEADYTSMKEQIYQCLLTIKRMKPGLTRQNFCDALYYAEHADVIETLNSKWKGS</sequence>
<proteinExistence type="predicted"/>
<dbReference type="AlphaFoldDB" id="A0A8B8C0E3"/>
<keyword evidence="2" id="KW-1185">Reference proteome</keyword>
<organism evidence="2 3">
    <name type="scientific">Crassostrea virginica</name>
    <name type="common">Eastern oyster</name>
    <dbReference type="NCBI Taxonomy" id="6565"/>
    <lineage>
        <taxon>Eukaryota</taxon>
        <taxon>Metazoa</taxon>
        <taxon>Spiralia</taxon>
        <taxon>Lophotrochozoa</taxon>
        <taxon>Mollusca</taxon>
        <taxon>Bivalvia</taxon>
        <taxon>Autobranchia</taxon>
        <taxon>Pteriomorphia</taxon>
        <taxon>Ostreida</taxon>
        <taxon>Ostreoidea</taxon>
        <taxon>Ostreidae</taxon>
        <taxon>Crassostrea</taxon>
    </lineage>
</organism>
<dbReference type="SUPFAM" id="SSF47986">
    <property type="entry name" value="DEATH domain"/>
    <property type="match status" value="1"/>
</dbReference>
<dbReference type="RefSeq" id="XP_022309035.1">
    <property type="nucleotide sequence ID" value="XM_022453327.1"/>
</dbReference>